<evidence type="ECO:0000313" key="3">
    <source>
        <dbReference type="Proteomes" id="UP000321578"/>
    </source>
</evidence>
<name>A0A5C6ZDM4_9FLAO</name>
<dbReference type="CDD" id="cd08567">
    <property type="entry name" value="GDPD_SpGDE_like"/>
    <property type="match status" value="1"/>
</dbReference>
<organism evidence="2 3">
    <name type="scientific">Subsaximicrobium wynnwilliamsii</name>
    <dbReference type="NCBI Taxonomy" id="291179"/>
    <lineage>
        <taxon>Bacteria</taxon>
        <taxon>Pseudomonadati</taxon>
        <taxon>Bacteroidota</taxon>
        <taxon>Flavobacteriia</taxon>
        <taxon>Flavobacteriales</taxon>
        <taxon>Flavobacteriaceae</taxon>
        <taxon>Subsaximicrobium</taxon>
    </lineage>
</organism>
<dbReference type="InterPro" id="IPR030395">
    <property type="entry name" value="GP_PDE_dom"/>
</dbReference>
<feature type="domain" description="GP-PDE" evidence="1">
    <location>
        <begin position="21"/>
        <end position="286"/>
    </location>
</feature>
<dbReference type="PANTHER" id="PTHR46211:SF14">
    <property type="entry name" value="GLYCEROPHOSPHODIESTER PHOSPHODIESTERASE"/>
    <property type="match status" value="1"/>
</dbReference>
<dbReference type="Gene3D" id="3.20.20.190">
    <property type="entry name" value="Phosphatidylinositol (PI) phosphodiesterase"/>
    <property type="match status" value="1"/>
</dbReference>
<sequence length="289" mass="32567">MRRVLVLCVLMVFNCKSMKKIDIQGHRGCRGLLPENSLPAFQKALDLGVTTLELDVIISADNKVVVSHEPYLNHEIALDLSGKPITEANELSYNLYQMPYDSIKKYDCGSKPHPRFPNQIKQKVYKPLLTEVIALAETQSGHKIQYNIEIKSSPKTDGVFTPSVEAYVALVLKIITAEGILERTTLQSFDVRALELFHATAPSVKSALLVDEDESISKKLELLSFEPDVISPYFELLEAKWVSEYQQMGYQIIPWTVNTEADILRMLAFDVDGIISDYPDRVISMNNSN</sequence>
<comment type="caution">
    <text evidence="2">The sequence shown here is derived from an EMBL/GenBank/DDBJ whole genome shotgun (WGS) entry which is preliminary data.</text>
</comment>
<keyword evidence="3" id="KW-1185">Reference proteome</keyword>
<evidence type="ECO:0000313" key="2">
    <source>
        <dbReference type="EMBL" id="TXD87569.1"/>
    </source>
</evidence>
<protein>
    <submittedName>
        <fullName evidence="2">Glycerophosphodiester phosphodiesterase</fullName>
    </submittedName>
</protein>
<dbReference type="EMBL" id="VORO01000022">
    <property type="protein sequence ID" value="TXD87569.1"/>
    <property type="molecule type" value="Genomic_DNA"/>
</dbReference>
<dbReference type="GO" id="GO:0008081">
    <property type="term" value="F:phosphoric diester hydrolase activity"/>
    <property type="evidence" value="ECO:0007669"/>
    <property type="project" value="InterPro"/>
</dbReference>
<dbReference type="Proteomes" id="UP000321578">
    <property type="component" value="Unassembled WGS sequence"/>
</dbReference>
<accession>A0A5C6ZDM4</accession>
<dbReference type="PROSITE" id="PS51704">
    <property type="entry name" value="GP_PDE"/>
    <property type="match status" value="1"/>
</dbReference>
<reference evidence="2 3" key="1">
    <citation type="submission" date="2019-08" db="EMBL/GenBank/DDBJ databases">
        <title>Genomes of Subsaximicrobium wynnwilliamsii strains.</title>
        <authorList>
            <person name="Bowman J.P."/>
        </authorList>
    </citation>
    <scope>NUCLEOTIDE SEQUENCE [LARGE SCALE GENOMIC DNA]</scope>
    <source>
        <strain evidence="2 3">2-80-2</strain>
    </source>
</reference>
<dbReference type="Pfam" id="PF03009">
    <property type="entry name" value="GDPD"/>
    <property type="match status" value="1"/>
</dbReference>
<dbReference type="InterPro" id="IPR017946">
    <property type="entry name" value="PLC-like_Pdiesterase_TIM-brl"/>
</dbReference>
<proteinExistence type="predicted"/>
<gene>
    <name evidence="2" type="ORF">ESY86_16155</name>
</gene>
<dbReference type="GO" id="GO:0006629">
    <property type="term" value="P:lipid metabolic process"/>
    <property type="evidence" value="ECO:0007669"/>
    <property type="project" value="InterPro"/>
</dbReference>
<evidence type="ECO:0000259" key="1">
    <source>
        <dbReference type="PROSITE" id="PS51704"/>
    </source>
</evidence>
<dbReference type="OrthoDB" id="384721at2"/>
<dbReference type="SUPFAM" id="SSF51695">
    <property type="entry name" value="PLC-like phosphodiesterases"/>
    <property type="match status" value="1"/>
</dbReference>
<dbReference type="AlphaFoldDB" id="A0A5C6ZDM4"/>
<dbReference type="PANTHER" id="PTHR46211">
    <property type="entry name" value="GLYCEROPHOSPHORYL DIESTER PHOSPHODIESTERASE"/>
    <property type="match status" value="1"/>
</dbReference>